<dbReference type="Proteomes" id="UP000075884">
    <property type="component" value="Unassembled WGS sequence"/>
</dbReference>
<dbReference type="EnsemblMetazoa" id="ADIR003694-RA">
    <property type="protein sequence ID" value="ADIR003694-PA"/>
    <property type="gene ID" value="ADIR003694"/>
</dbReference>
<reference evidence="14" key="2">
    <citation type="submission" date="2020-05" db="UniProtKB">
        <authorList>
            <consortium name="EnsemblMetazoa"/>
        </authorList>
    </citation>
    <scope>IDENTIFICATION</scope>
    <source>
        <strain evidence="14">WRAIR2</strain>
    </source>
</reference>
<dbReference type="Gene3D" id="1.20.1280.170">
    <property type="entry name" value="Exocyst complex component Exo70"/>
    <property type="match status" value="2"/>
</dbReference>
<keyword evidence="9" id="KW-0687">Ribonucleoprotein</keyword>
<evidence type="ECO:0000256" key="3">
    <source>
        <dbReference type="ARBA" id="ARBA00009070"/>
    </source>
</evidence>
<dbReference type="SUPFAM" id="SSF74788">
    <property type="entry name" value="Cullin repeat-like"/>
    <property type="match status" value="1"/>
</dbReference>
<sequence>MRLEMLDQIELEKSLKSNHELRKEAEKRQQELLKAGKIDLDSEALKQTAQDLEDAYNEESARFKPAPRVTEADRKNDVRSLDRKLEQTLVLLVEQKLGSKSHYLLPQGQHRKGESMRQTAERTLQEYCGDSLKATFYGNAPVGFYKYKYPTDARTEAVGAKVFFFRSVLKEDGGSIANSKLKYQWLSQEELQQQLHQSYYQSTMSTLENTLQIEIKLEKEKTNQALLKDHVEKYSELTQSMSKILNSFEQRLGKLEHTILPVYNITKNLQKQQQNLDSTLQCMEQVLSHYDASQDVCNLIHQGPSEGNIGSFLDGLNKLKKAKDYFLNNNPQSVELENVTSLFNNGCETLNNHFKSLLKKHNAPLKPVDLLDMIYIEEDSSNEDCPSIKQLPPSAREELNVIAQWLDNNLRREYVQIFGDERSEVIMRSLQNLKDHQKSGSWGNEPLRSKHGYGRTETGAKKTTSARLQQIFERKANKMFMKASQTLGQSAGLAMRKNSSFGDILAAEEYGNDNDQELEKYLVLLLGLQKLLVWERQLLNDIVPPSRHNEVFSRLSQPAIEMVVRDAEQITSKVMRSISRKEWSAALGIFSALKHVQILQPDIDRICDTTQKQQLSGVLNRLQQTASKGLEQFIDSVRNDSGGGGMVSMTSSTISYGGGSNVPRDATVYELTSNTIWFLEQLQEHCDTIGGLLQTEAVYTNDLDRISSQKALSVEQKNKALLGTYVRKVLAELNYTIATKSEQYGDPATKQLFKLNNTHYILKSLQRSSLIDIVALTERDCEQRYQKMIQDLKKAYLGSWSKLVSFIHPLDDMPRPINGKVKDKERATIKDRFSNFNKEMDDAVKTQRAISLPDVQLREGIKRDNTEHIVPKYNAFFEVYSDVQFSKNIEKYVKYRPSDVTTMLNSFFDDTV</sequence>
<dbReference type="Pfam" id="PF03081">
    <property type="entry name" value="Exo70_C"/>
    <property type="match status" value="1"/>
</dbReference>
<evidence type="ECO:0000259" key="13">
    <source>
        <dbReference type="Pfam" id="PF03081"/>
    </source>
</evidence>
<dbReference type="GO" id="GO:0000145">
    <property type="term" value="C:exocyst"/>
    <property type="evidence" value="ECO:0007669"/>
    <property type="project" value="InterPro"/>
</dbReference>
<dbReference type="Gene3D" id="3.90.79.10">
    <property type="entry name" value="Nucleoside Triphosphate Pyrophosphohydrolase"/>
    <property type="match status" value="1"/>
</dbReference>
<evidence type="ECO:0000256" key="9">
    <source>
        <dbReference type="ARBA" id="ARBA00023274"/>
    </source>
</evidence>
<dbReference type="VEuPathDB" id="VectorBase:ADIR003694"/>
<dbReference type="PANTHER" id="PTHR12542:SF41">
    <property type="entry name" value="EXOCYST COMPLEX COMPONENT 7"/>
    <property type="match status" value="1"/>
</dbReference>
<comment type="similarity">
    <text evidence="2 11">Belongs to the EXO70 family.</text>
</comment>
<evidence type="ECO:0000256" key="11">
    <source>
        <dbReference type="RuleBase" id="RU365026"/>
    </source>
</evidence>
<dbReference type="InterPro" id="IPR016159">
    <property type="entry name" value="Cullin_repeat-like_dom_sf"/>
</dbReference>
<dbReference type="GO" id="GO:0015031">
    <property type="term" value="P:protein transport"/>
    <property type="evidence" value="ECO:0007669"/>
    <property type="project" value="UniProtKB-KW"/>
</dbReference>
<keyword evidence="5 11" id="KW-0268">Exocytosis</keyword>
<dbReference type="GO" id="GO:0005840">
    <property type="term" value="C:ribosome"/>
    <property type="evidence" value="ECO:0007669"/>
    <property type="project" value="UniProtKB-KW"/>
</dbReference>
<dbReference type="GO" id="GO:0006887">
    <property type="term" value="P:exocytosis"/>
    <property type="evidence" value="ECO:0007669"/>
    <property type="project" value="UniProtKB-KW"/>
</dbReference>
<evidence type="ECO:0000256" key="5">
    <source>
        <dbReference type="ARBA" id="ARBA00022483"/>
    </source>
</evidence>
<keyword evidence="11" id="KW-0653">Protein transport</keyword>
<evidence type="ECO:0000256" key="2">
    <source>
        <dbReference type="ARBA" id="ARBA00006756"/>
    </source>
</evidence>
<evidence type="ECO:0000313" key="15">
    <source>
        <dbReference type="Proteomes" id="UP000075884"/>
    </source>
</evidence>
<evidence type="ECO:0000313" key="14">
    <source>
        <dbReference type="EnsemblMetazoa" id="ADIR003694-PA"/>
    </source>
</evidence>
<feature type="domain" description="Exocyst complex subunit Exo70 C-terminal" evidence="13">
    <location>
        <begin position="526"/>
        <end position="906"/>
    </location>
</feature>
<dbReference type="Pfam" id="PF20669">
    <property type="entry name" value="Exo70_N"/>
    <property type="match status" value="1"/>
</dbReference>
<evidence type="ECO:0000256" key="4">
    <source>
        <dbReference type="ARBA" id="ARBA00022448"/>
    </source>
</evidence>
<keyword evidence="8" id="KW-0496">Mitochondrion</keyword>
<dbReference type="AlphaFoldDB" id="A0A182N7S0"/>
<keyword evidence="6" id="KW-0809">Transit peptide</keyword>
<feature type="region of interest" description="Disordered" evidence="12">
    <location>
        <begin position="56"/>
        <end position="77"/>
    </location>
</feature>
<evidence type="ECO:0000256" key="8">
    <source>
        <dbReference type="ARBA" id="ARBA00023128"/>
    </source>
</evidence>
<feature type="region of interest" description="Disordered" evidence="12">
    <location>
        <begin position="437"/>
        <end position="465"/>
    </location>
</feature>
<protein>
    <recommendedName>
        <fullName evidence="10 11">Exocyst complex component 7</fullName>
    </recommendedName>
    <alternativeName>
        <fullName evidence="11">Exocyst complex component Exo70</fullName>
    </alternativeName>
</protein>
<comment type="function">
    <text evidence="11">Component of the exocyst complex involved in the docking of exocytic vesicles with fusion sites on the plasma membrane.</text>
</comment>
<keyword evidence="7" id="KW-0689">Ribosomal protein</keyword>
<evidence type="ECO:0000256" key="1">
    <source>
        <dbReference type="ARBA" id="ARBA00004173"/>
    </source>
</evidence>
<comment type="similarity">
    <text evidence="3">Belongs to the mitochondrion-specific ribosomal protein mL46 family.</text>
</comment>
<evidence type="ECO:0000256" key="12">
    <source>
        <dbReference type="SAM" id="MobiDB-lite"/>
    </source>
</evidence>
<reference evidence="15" key="1">
    <citation type="submission" date="2013-03" db="EMBL/GenBank/DDBJ databases">
        <title>The Genome Sequence of Anopheles dirus WRAIR2.</title>
        <authorList>
            <consortium name="The Broad Institute Genomics Platform"/>
            <person name="Neafsey D.E."/>
            <person name="Walton C."/>
            <person name="Walker B."/>
            <person name="Young S.K."/>
            <person name="Zeng Q."/>
            <person name="Gargeya S."/>
            <person name="Fitzgerald M."/>
            <person name="Haas B."/>
            <person name="Abouelleil A."/>
            <person name="Allen A.W."/>
            <person name="Alvarado L."/>
            <person name="Arachchi H.M."/>
            <person name="Berlin A.M."/>
            <person name="Chapman S.B."/>
            <person name="Gainer-Dewar J."/>
            <person name="Goldberg J."/>
            <person name="Griggs A."/>
            <person name="Gujja S."/>
            <person name="Hansen M."/>
            <person name="Howarth C."/>
            <person name="Imamovic A."/>
            <person name="Ireland A."/>
            <person name="Larimer J."/>
            <person name="McCowan C."/>
            <person name="Murphy C."/>
            <person name="Pearson M."/>
            <person name="Poon T.W."/>
            <person name="Priest M."/>
            <person name="Roberts A."/>
            <person name="Saif S."/>
            <person name="Shea T."/>
            <person name="Sisk P."/>
            <person name="Sykes S."/>
            <person name="Wortman J."/>
            <person name="Nusbaum C."/>
            <person name="Birren B."/>
        </authorList>
    </citation>
    <scope>NUCLEOTIDE SEQUENCE [LARGE SCALE GENOMIC DNA]</scope>
    <source>
        <strain evidence="15">WRAIR2</strain>
    </source>
</reference>
<dbReference type="InterPro" id="IPR015797">
    <property type="entry name" value="NUDIX_hydrolase-like_dom_sf"/>
</dbReference>
<accession>A0A182N7S0</accession>
<evidence type="ECO:0000256" key="6">
    <source>
        <dbReference type="ARBA" id="ARBA00022946"/>
    </source>
</evidence>
<dbReference type="GO" id="GO:0005743">
    <property type="term" value="C:mitochondrial inner membrane"/>
    <property type="evidence" value="ECO:0007669"/>
    <property type="project" value="UniProtKB-ARBA"/>
</dbReference>
<dbReference type="STRING" id="7168.A0A182N7S0"/>
<dbReference type="InterPro" id="IPR046364">
    <property type="entry name" value="Exo70_C"/>
</dbReference>
<dbReference type="CDD" id="cd04661">
    <property type="entry name" value="NUDIX_MRP_L46"/>
    <property type="match status" value="1"/>
</dbReference>
<name>A0A182N7S0_9DIPT</name>
<dbReference type="PANTHER" id="PTHR12542">
    <property type="entry name" value="EXOCYST COMPLEX PROTEIN EXO70"/>
    <property type="match status" value="1"/>
</dbReference>
<keyword evidence="15" id="KW-1185">Reference proteome</keyword>
<dbReference type="SUPFAM" id="SSF55811">
    <property type="entry name" value="Nudix"/>
    <property type="match status" value="1"/>
</dbReference>
<dbReference type="FunFam" id="3.90.79.10:FF:000018">
    <property type="entry name" value="39S ribosomal protein L46, mitochondrial"/>
    <property type="match status" value="1"/>
</dbReference>
<proteinExistence type="inferred from homology"/>
<evidence type="ECO:0000256" key="7">
    <source>
        <dbReference type="ARBA" id="ARBA00022980"/>
    </source>
</evidence>
<comment type="subcellular location">
    <subcellularLocation>
        <location evidence="1">Mitochondrion</location>
    </subcellularLocation>
</comment>
<dbReference type="GO" id="GO:0005546">
    <property type="term" value="F:phosphatidylinositol-4,5-bisphosphate binding"/>
    <property type="evidence" value="ECO:0007669"/>
    <property type="project" value="InterPro"/>
</dbReference>
<dbReference type="InterPro" id="IPR004140">
    <property type="entry name" value="Exo70"/>
</dbReference>
<organism evidence="14 15">
    <name type="scientific">Anopheles dirus</name>
    <dbReference type="NCBI Taxonomy" id="7168"/>
    <lineage>
        <taxon>Eukaryota</taxon>
        <taxon>Metazoa</taxon>
        <taxon>Ecdysozoa</taxon>
        <taxon>Arthropoda</taxon>
        <taxon>Hexapoda</taxon>
        <taxon>Insecta</taxon>
        <taxon>Pterygota</taxon>
        <taxon>Neoptera</taxon>
        <taxon>Endopterygota</taxon>
        <taxon>Diptera</taxon>
        <taxon>Nematocera</taxon>
        <taxon>Culicoidea</taxon>
        <taxon>Culicidae</taxon>
        <taxon>Anophelinae</taxon>
        <taxon>Anopheles</taxon>
    </lineage>
</organism>
<keyword evidence="4 11" id="KW-0813">Transport</keyword>
<dbReference type="InterPro" id="IPR033650">
    <property type="entry name" value="Ribosomal_mL46_NUDIX"/>
</dbReference>
<evidence type="ECO:0000256" key="10">
    <source>
        <dbReference type="ARBA" id="ARBA00026169"/>
    </source>
</evidence>
<dbReference type="GO" id="GO:1990904">
    <property type="term" value="C:ribonucleoprotein complex"/>
    <property type="evidence" value="ECO:0007669"/>
    <property type="project" value="UniProtKB-KW"/>
</dbReference>